<keyword evidence="3 7" id="KW-0812">Transmembrane</keyword>
<dbReference type="GO" id="GO:0046873">
    <property type="term" value="F:metal ion transmembrane transporter activity"/>
    <property type="evidence" value="ECO:0007669"/>
    <property type="project" value="InterPro"/>
</dbReference>
<dbReference type="InParanoid" id="Q6CXK1"/>
<name>Q6CXK1_KLULA</name>
<dbReference type="eggNOG" id="KOG3907">
    <property type="taxonomic scope" value="Eukaryota"/>
</dbReference>
<evidence type="ECO:0000313" key="9">
    <source>
        <dbReference type="Proteomes" id="UP000000598"/>
    </source>
</evidence>
<feature type="transmembrane region" description="Helical" evidence="7">
    <location>
        <begin position="197"/>
        <end position="221"/>
    </location>
</feature>
<evidence type="ECO:0000256" key="5">
    <source>
        <dbReference type="ARBA" id="ARBA00023034"/>
    </source>
</evidence>
<evidence type="ECO:0000256" key="7">
    <source>
        <dbReference type="SAM" id="Phobius"/>
    </source>
</evidence>
<dbReference type="GO" id="GO:0006829">
    <property type="term" value="P:zinc ion transport"/>
    <property type="evidence" value="ECO:0007669"/>
    <property type="project" value="InterPro"/>
</dbReference>
<proteinExistence type="predicted"/>
<evidence type="ECO:0000256" key="1">
    <source>
        <dbReference type="ARBA" id="ARBA00004127"/>
    </source>
</evidence>
<dbReference type="PaxDb" id="284590-Q6CXK1"/>
<accession>Q6CXK1</accession>
<evidence type="ECO:0000256" key="2">
    <source>
        <dbReference type="ARBA" id="ARBA00004394"/>
    </source>
</evidence>
<sequence length="314" mass="33952">MSQLLEPLLSAVFLFFATLGTGLIPVMYMSKLAEKGDSGMGYLKYVSDFGIGMLLGTSCLLVIPEGVEKFGDKGGRGFGISLLLGFMILYGLDRFLHALQAGHILSGSFDASAAPDPLERNIDLINPRKTVPFILTNNIVFALVIHAFSDGLALGIAESYDSLKFVMLIAIIIHKIPATLSLTGIMISKQRLPKLQVISNLIAFSISTPFGLLFVILMRFVSKDLIEKMSDGLLVLSGSSLLYASLLALISPSKDQEQQLQNDGPIPVSGSVLEMGEGVTTEEKIEQESLPDVRLLLLGIFIPLMISFFAPHDS</sequence>
<feature type="transmembrane region" description="Helical" evidence="7">
    <location>
        <begin position="293"/>
        <end position="310"/>
    </location>
</feature>
<organism evidence="8 9">
    <name type="scientific">Kluyveromyces lactis (strain ATCC 8585 / CBS 2359 / DSM 70799 / NBRC 1267 / NRRL Y-1140 / WM37)</name>
    <name type="common">Yeast</name>
    <name type="synonym">Candida sphaerica</name>
    <dbReference type="NCBI Taxonomy" id="284590"/>
    <lineage>
        <taxon>Eukaryota</taxon>
        <taxon>Fungi</taxon>
        <taxon>Dikarya</taxon>
        <taxon>Ascomycota</taxon>
        <taxon>Saccharomycotina</taxon>
        <taxon>Saccharomycetes</taxon>
        <taxon>Saccharomycetales</taxon>
        <taxon>Saccharomycetaceae</taxon>
        <taxon>Kluyveromyces</taxon>
    </lineage>
</organism>
<dbReference type="InterPro" id="IPR045891">
    <property type="entry name" value="ZIP9"/>
</dbReference>
<feature type="transmembrane region" description="Helical" evidence="7">
    <location>
        <begin position="130"/>
        <end position="149"/>
    </location>
</feature>
<dbReference type="EMBL" id="CR382121">
    <property type="protein sequence ID" value="CAH02926.1"/>
    <property type="molecule type" value="Genomic_DNA"/>
</dbReference>
<keyword evidence="5" id="KW-0333">Golgi apparatus</keyword>
<dbReference type="GO" id="GO:0000139">
    <property type="term" value="C:Golgi membrane"/>
    <property type="evidence" value="ECO:0007669"/>
    <property type="project" value="UniProtKB-SubCell"/>
</dbReference>
<feature type="transmembrane region" description="Helical" evidence="7">
    <location>
        <begin position="75"/>
        <end position="92"/>
    </location>
</feature>
<dbReference type="KEGG" id="kla:KLLA0_A07601g"/>
<dbReference type="HOGENOM" id="CLU_028824_3_0_1"/>
<comment type="subcellular location">
    <subcellularLocation>
        <location evidence="1">Endomembrane system</location>
        <topology evidence="1">Multi-pass membrane protein</topology>
    </subcellularLocation>
    <subcellularLocation>
        <location evidence="2">Golgi apparatus membrane</location>
    </subcellularLocation>
</comment>
<dbReference type="InterPro" id="IPR003689">
    <property type="entry name" value="ZIP"/>
</dbReference>
<dbReference type="STRING" id="284590.Q6CXK1"/>
<reference evidence="8 9" key="1">
    <citation type="journal article" date="2004" name="Nature">
        <title>Genome evolution in yeasts.</title>
        <authorList>
            <consortium name="Genolevures"/>
            <person name="Dujon B."/>
            <person name="Sherman D."/>
            <person name="Fischer G."/>
            <person name="Durrens P."/>
            <person name="Casaregola S."/>
            <person name="Lafontaine I."/>
            <person name="de Montigny J."/>
            <person name="Marck C."/>
            <person name="Neuveglise C."/>
            <person name="Talla E."/>
            <person name="Goffard N."/>
            <person name="Frangeul L."/>
            <person name="Aigle M."/>
            <person name="Anthouard V."/>
            <person name="Babour A."/>
            <person name="Barbe V."/>
            <person name="Barnay S."/>
            <person name="Blanchin S."/>
            <person name="Beckerich J.M."/>
            <person name="Beyne E."/>
            <person name="Bleykasten C."/>
            <person name="Boisrame A."/>
            <person name="Boyer J."/>
            <person name="Cattolico L."/>
            <person name="Confanioleri F."/>
            <person name="de Daruvar A."/>
            <person name="Despons L."/>
            <person name="Fabre E."/>
            <person name="Fairhead C."/>
            <person name="Ferry-Dumazet H."/>
            <person name="Groppi A."/>
            <person name="Hantraye F."/>
            <person name="Hennequin C."/>
            <person name="Jauniaux N."/>
            <person name="Joyet P."/>
            <person name="Kachouri R."/>
            <person name="Kerrest A."/>
            <person name="Koszul R."/>
            <person name="Lemaire M."/>
            <person name="Lesur I."/>
            <person name="Ma L."/>
            <person name="Muller H."/>
            <person name="Nicaud J.M."/>
            <person name="Nikolski M."/>
            <person name="Oztas S."/>
            <person name="Ozier-Kalogeropoulos O."/>
            <person name="Pellenz S."/>
            <person name="Potier S."/>
            <person name="Richard G.F."/>
            <person name="Straub M.L."/>
            <person name="Suleau A."/>
            <person name="Swennene D."/>
            <person name="Tekaia F."/>
            <person name="Wesolowski-Louvel M."/>
            <person name="Westhof E."/>
            <person name="Wirth B."/>
            <person name="Zeniou-Meyer M."/>
            <person name="Zivanovic I."/>
            <person name="Bolotin-Fukuhara M."/>
            <person name="Thierry A."/>
            <person name="Bouchier C."/>
            <person name="Caudron B."/>
            <person name="Scarpelli C."/>
            <person name="Gaillardin C."/>
            <person name="Weissenbach J."/>
            <person name="Wincker P."/>
            <person name="Souciet J.L."/>
        </authorList>
    </citation>
    <scope>NUCLEOTIDE SEQUENCE [LARGE SCALE GENOMIC DNA]</scope>
    <source>
        <strain evidence="9">ATCC 8585 / CBS 2359 / DSM 70799 / NBRC 1267 / NRRL Y-1140 / WM37</strain>
    </source>
</reference>
<dbReference type="AlphaFoldDB" id="Q6CXK1"/>
<dbReference type="PANTHER" id="PTHR16133">
    <property type="entry name" value="SOLUTE CARRIER FAMILY 39 ZINC TRANSPORTER , MEMBER 9-RELATED"/>
    <property type="match status" value="1"/>
</dbReference>
<evidence type="ECO:0000256" key="6">
    <source>
        <dbReference type="ARBA" id="ARBA00023136"/>
    </source>
</evidence>
<evidence type="ECO:0000313" key="8">
    <source>
        <dbReference type="EMBL" id="CAH02926.1"/>
    </source>
</evidence>
<dbReference type="OMA" id="HTELHAY"/>
<feature type="transmembrane region" description="Helical" evidence="7">
    <location>
        <begin position="165"/>
        <end position="185"/>
    </location>
</feature>
<gene>
    <name evidence="8" type="ORF">KLLA0_A07601g</name>
</gene>
<dbReference type="Proteomes" id="UP000000598">
    <property type="component" value="Chromosome A"/>
</dbReference>
<feature type="transmembrane region" description="Helical" evidence="7">
    <location>
        <begin position="42"/>
        <end position="63"/>
    </location>
</feature>
<feature type="transmembrane region" description="Helical" evidence="7">
    <location>
        <begin position="233"/>
        <end position="250"/>
    </location>
</feature>
<evidence type="ECO:0000256" key="4">
    <source>
        <dbReference type="ARBA" id="ARBA00022989"/>
    </source>
</evidence>
<protein>
    <submittedName>
        <fullName evidence="8">KLLA0A07601p</fullName>
    </submittedName>
</protein>
<keyword evidence="6 7" id="KW-0472">Membrane</keyword>
<keyword evidence="9" id="KW-1185">Reference proteome</keyword>
<dbReference type="PANTHER" id="PTHR16133:SF0">
    <property type="entry name" value="ZINC_IRON REGULATED TRANSPORTER-RELATED PROTEIN 102B, ISOFORM E"/>
    <property type="match status" value="1"/>
</dbReference>
<dbReference type="Pfam" id="PF02535">
    <property type="entry name" value="Zip"/>
    <property type="match status" value="2"/>
</dbReference>
<evidence type="ECO:0000256" key="3">
    <source>
        <dbReference type="ARBA" id="ARBA00022692"/>
    </source>
</evidence>
<dbReference type="FunCoup" id="Q6CXK1">
    <property type="interactions" value="311"/>
</dbReference>
<keyword evidence="4 7" id="KW-1133">Transmembrane helix</keyword>
<feature type="transmembrane region" description="Helical" evidence="7">
    <location>
        <begin position="12"/>
        <end position="30"/>
    </location>
</feature>